<evidence type="ECO:0008006" key="3">
    <source>
        <dbReference type="Google" id="ProtNLM"/>
    </source>
</evidence>
<evidence type="ECO:0000313" key="1">
    <source>
        <dbReference type="EMBL" id="EAU48058.1"/>
    </source>
</evidence>
<dbReference type="AlphaFoldDB" id="Q0FVR7"/>
<protein>
    <recommendedName>
        <fullName evidence="3">Transcriptional regulator</fullName>
    </recommendedName>
</protein>
<feature type="non-terminal residue" evidence="1">
    <location>
        <position position="30"/>
    </location>
</feature>
<dbReference type="STRING" id="314265.R2601_13870"/>
<comment type="caution">
    <text evidence="1">The sequence shown here is derived from an EMBL/GenBank/DDBJ whole genome shotgun (WGS) entry which is preliminary data.</text>
</comment>
<dbReference type="SUPFAM" id="SSF143456">
    <property type="entry name" value="VC0467-like"/>
    <property type="match status" value="1"/>
</dbReference>
<proteinExistence type="predicted"/>
<organism evidence="1 2">
    <name type="scientific">Salipiger bermudensis (strain DSM 26914 / JCM 13377 / KCTC 12554 / HTCC2601)</name>
    <name type="common">Pelagibaca bermudensis</name>
    <dbReference type="NCBI Taxonomy" id="314265"/>
    <lineage>
        <taxon>Bacteria</taxon>
        <taxon>Pseudomonadati</taxon>
        <taxon>Pseudomonadota</taxon>
        <taxon>Alphaproteobacteria</taxon>
        <taxon>Rhodobacterales</taxon>
        <taxon>Roseobacteraceae</taxon>
        <taxon>Salipiger</taxon>
    </lineage>
</organism>
<accession>Q0FVR7</accession>
<dbReference type="EMBL" id="AATQ01000002">
    <property type="protein sequence ID" value="EAU48058.1"/>
    <property type="molecule type" value="Genomic_DNA"/>
</dbReference>
<dbReference type="Pfam" id="PF02622">
    <property type="entry name" value="DUF179"/>
    <property type="match status" value="1"/>
</dbReference>
<gene>
    <name evidence="1" type="ORF">R2601_13870</name>
</gene>
<dbReference type="Proteomes" id="UP000006230">
    <property type="component" value="Unassembled WGS sequence"/>
</dbReference>
<dbReference type="HOGENOM" id="CLU_3407580_0_0_5"/>
<reference evidence="1 2" key="1">
    <citation type="journal article" date="2010" name="J. Bacteriol.">
        <title>Genome sequences of Pelagibaca bermudensis HTCC2601T and Maritimibacter alkaliphilus HTCC2654T, the type strains of two marine Roseobacter genera.</title>
        <authorList>
            <person name="Thrash J.C."/>
            <person name="Cho J.C."/>
            <person name="Ferriera S."/>
            <person name="Johnson J."/>
            <person name="Vergin K.L."/>
            <person name="Giovannoni S.J."/>
        </authorList>
    </citation>
    <scope>NUCLEOTIDE SEQUENCE [LARGE SCALE GENOMIC DNA]</scope>
    <source>
        <strain evidence="2">DSM 26914 / JCM 13377 / KCTC 12554 / HTCC2601</strain>
    </source>
</reference>
<sequence length="30" mass="3152">MAMLGYAGWGPGQLEEELAANGWLVCDATP</sequence>
<keyword evidence="2" id="KW-1185">Reference proteome</keyword>
<name>Q0FVR7_SALBH</name>
<dbReference type="InterPro" id="IPR003774">
    <property type="entry name" value="AlgH-like"/>
</dbReference>
<evidence type="ECO:0000313" key="2">
    <source>
        <dbReference type="Proteomes" id="UP000006230"/>
    </source>
</evidence>
<dbReference type="Gene3D" id="3.40.1740.10">
    <property type="entry name" value="VC0467-like"/>
    <property type="match status" value="1"/>
</dbReference>